<keyword evidence="2" id="KW-0413">Isomerase</keyword>
<comment type="similarity">
    <text evidence="1">Belongs to the PhzF family.</text>
</comment>
<reference evidence="4 5" key="1">
    <citation type="submission" date="2020-08" db="EMBL/GenBank/DDBJ databases">
        <title>Genomic Encyclopedia of Type Strains, Phase IV (KMG-IV): sequencing the most valuable type-strain genomes for metagenomic binning, comparative biology and taxonomic classification.</title>
        <authorList>
            <person name="Goeker M."/>
        </authorList>
    </citation>
    <scope>NUCLEOTIDE SEQUENCE [LARGE SCALE GENOMIC DNA]</scope>
    <source>
        <strain evidence="4 5">DSM 29050</strain>
    </source>
</reference>
<accession>A0A840B359</accession>
<feature type="active site" evidence="3">
    <location>
        <position position="47"/>
    </location>
</feature>
<gene>
    <name evidence="4" type="ORF">GGR91_001608</name>
</gene>
<dbReference type="Pfam" id="PF02567">
    <property type="entry name" value="PhzC-PhzF"/>
    <property type="match status" value="1"/>
</dbReference>
<proteinExistence type="inferred from homology"/>
<dbReference type="Gene3D" id="3.10.310.10">
    <property type="entry name" value="Diaminopimelate Epimerase, Chain A, domain 1"/>
    <property type="match status" value="2"/>
</dbReference>
<evidence type="ECO:0000256" key="2">
    <source>
        <dbReference type="ARBA" id="ARBA00023235"/>
    </source>
</evidence>
<name>A0A840B359_9SPHN</name>
<dbReference type="PIRSF" id="PIRSF016184">
    <property type="entry name" value="PhzC_PhzF"/>
    <property type="match status" value="1"/>
</dbReference>
<dbReference type="InterPro" id="IPR003719">
    <property type="entry name" value="Phenazine_PhzF-like"/>
</dbReference>
<dbReference type="NCBIfam" id="TIGR00654">
    <property type="entry name" value="PhzF_family"/>
    <property type="match status" value="1"/>
</dbReference>
<dbReference type="Proteomes" id="UP000581447">
    <property type="component" value="Unassembled WGS sequence"/>
</dbReference>
<dbReference type="GO" id="GO:0005737">
    <property type="term" value="C:cytoplasm"/>
    <property type="evidence" value="ECO:0007669"/>
    <property type="project" value="TreeGrafter"/>
</dbReference>
<evidence type="ECO:0000256" key="3">
    <source>
        <dbReference type="PIRSR" id="PIRSR016184-1"/>
    </source>
</evidence>
<comment type="caution">
    <text evidence="4">The sequence shown here is derived from an EMBL/GenBank/DDBJ whole genome shotgun (WGS) entry which is preliminary data.</text>
</comment>
<dbReference type="EMBL" id="JACIEA010000002">
    <property type="protein sequence ID" value="MBB3943350.1"/>
    <property type="molecule type" value="Genomic_DNA"/>
</dbReference>
<keyword evidence="5" id="KW-1185">Reference proteome</keyword>
<dbReference type="PANTHER" id="PTHR13774:SF17">
    <property type="entry name" value="PHENAZINE BIOSYNTHESIS-LIKE DOMAIN-CONTAINING PROTEIN"/>
    <property type="match status" value="1"/>
</dbReference>
<evidence type="ECO:0000313" key="5">
    <source>
        <dbReference type="Proteomes" id="UP000581447"/>
    </source>
</evidence>
<dbReference type="RefSeq" id="WP_183941679.1">
    <property type="nucleotide sequence ID" value="NZ_BAABBG010000005.1"/>
</dbReference>
<dbReference type="PANTHER" id="PTHR13774">
    <property type="entry name" value="PHENAZINE BIOSYNTHESIS PROTEIN"/>
    <property type="match status" value="1"/>
</dbReference>
<dbReference type="AlphaFoldDB" id="A0A840B359"/>
<dbReference type="SUPFAM" id="SSF54506">
    <property type="entry name" value="Diaminopimelate epimerase-like"/>
    <property type="match status" value="1"/>
</dbReference>
<organism evidence="4 5">
    <name type="scientific">Sphingorhabdus rigui</name>
    <dbReference type="NCBI Taxonomy" id="1282858"/>
    <lineage>
        <taxon>Bacteria</taxon>
        <taxon>Pseudomonadati</taxon>
        <taxon>Pseudomonadota</taxon>
        <taxon>Alphaproteobacteria</taxon>
        <taxon>Sphingomonadales</taxon>
        <taxon>Sphingomonadaceae</taxon>
        <taxon>Sphingorhabdus</taxon>
    </lineage>
</organism>
<dbReference type="GO" id="GO:0016853">
    <property type="term" value="F:isomerase activity"/>
    <property type="evidence" value="ECO:0007669"/>
    <property type="project" value="UniProtKB-KW"/>
</dbReference>
<sequence length="265" mass="28724">MTDLPYYHVDAFAQRPFTGNQAAVMPLTHWLDDAVLQAIGEENNFAETAFYIPDETGAADYELRWFTPEVEIRLCGHATLASGHIVLSENPALDRVTFRTRKAGILEVRREGDGYAVALPAIPTEPVNNPEMMQAMGGNPLSMRSNPDSYNMFVYATAAEILALKPDMKALAALGDDSFTATARGEDTDIVSRVFVPGAGVDEDSVTGSAHAVLTPYWAAELGCDNFTAYQASARGGYLGCRLDGERVWLSGHCFTVVKGMFSLG</sequence>
<protein>
    <submittedName>
        <fullName evidence="4">PhzF family phenazine biosynthesis protein</fullName>
    </submittedName>
</protein>
<evidence type="ECO:0000313" key="4">
    <source>
        <dbReference type="EMBL" id="MBB3943350.1"/>
    </source>
</evidence>
<evidence type="ECO:0000256" key="1">
    <source>
        <dbReference type="ARBA" id="ARBA00008270"/>
    </source>
</evidence>